<proteinExistence type="predicted"/>
<keyword evidence="1" id="KW-0732">Signal</keyword>
<sequence length="88" mass="10102">MNKLVVASLLLSLILVAASAEGSKEDYSKFENPELLLSIQKFNDERYRRSRPDLGTDNVIDPPMRCKPCYRPDALGRCRRIIDCEVRM</sequence>
<feature type="chain" id="PRO_5012714623" evidence="1">
    <location>
        <begin position="21"/>
        <end position="88"/>
    </location>
</feature>
<comment type="caution">
    <text evidence="2">The sequence shown here is derived from an EMBL/GenBank/DDBJ whole genome shotgun (WGS) entry which is preliminary data.</text>
</comment>
<dbReference type="AlphaFoldDB" id="A0A232F217"/>
<organism evidence="2 3">
    <name type="scientific">Trichomalopsis sarcophagae</name>
    <dbReference type="NCBI Taxonomy" id="543379"/>
    <lineage>
        <taxon>Eukaryota</taxon>
        <taxon>Metazoa</taxon>
        <taxon>Ecdysozoa</taxon>
        <taxon>Arthropoda</taxon>
        <taxon>Hexapoda</taxon>
        <taxon>Insecta</taxon>
        <taxon>Pterygota</taxon>
        <taxon>Neoptera</taxon>
        <taxon>Endopterygota</taxon>
        <taxon>Hymenoptera</taxon>
        <taxon>Apocrita</taxon>
        <taxon>Proctotrupomorpha</taxon>
        <taxon>Chalcidoidea</taxon>
        <taxon>Pteromalidae</taxon>
        <taxon>Pteromalinae</taxon>
        <taxon>Trichomalopsis</taxon>
    </lineage>
</organism>
<accession>A0A232F217</accession>
<evidence type="ECO:0000256" key="1">
    <source>
        <dbReference type="SAM" id="SignalP"/>
    </source>
</evidence>
<name>A0A232F217_9HYME</name>
<evidence type="ECO:0000313" key="2">
    <source>
        <dbReference type="EMBL" id="OXU24775.1"/>
    </source>
</evidence>
<keyword evidence="3" id="KW-1185">Reference proteome</keyword>
<reference evidence="2 3" key="1">
    <citation type="journal article" date="2017" name="Curr. Biol.">
        <title>The Evolution of Venom by Co-option of Single-Copy Genes.</title>
        <authorList>
            <person name="Martinson E.O."/>
            <person name="Mrinalini"/>
            <person name="Kelkar Y.D."/>
            <person name="Chang C.H."/>
            <person name="Werren J.H."/>
        </authorList>
    </citation>
    <scope>NUCLEOTIDE SEQUENCE [LARGE SCALE GENOMIC DNA]</scope>
    <source>
        <strain evidence="2 3">Alberta</strain>
        <tissue evidence="2">Whole body</tissue>
    </source>
</reference>
<dbReference type="Proteomes" id="UP000215335">
    <property type="component" value="Unassembled WGS sequence"/>
</dbReference>
<protein>
    <submittedName>
        <fullName evidence="2">Uncharacterized protein</fullName>
    </submittedName>
</protein>
<gene>
    <name evidence="2" type="ORF">TSAR_009596</name>
</gene>
<feature type="signal peptide" evidence="1">
    <location>
        <begin position="1"/>
        <end position="20"/>
    </location>
</feature>
<dbReference type="EMBL" id="NNAY01001197">
    <property type="protein sequence ID" value="OXU24775.1"/>
    <property type="molecule type" value="Genomic_DNA"/>
</dbReference>
<evidence type="ECO:0000313" key="3">
    <source>
        <dbReference type="Proteomes" id="UP000215335"/>
    </source>
</evidence>